<feature type="compositionally biased region" description="Gly residues" evidence="6">
    <location>
        <begin position="729"/>
        <end position="740"/>
    </location>
</feature>
<evidence type="ECO:0000256" key="5">
    <source>
        <dbReference type="PROSITE-ProRule" id="PRU00723"/>
    </source>
</evidence>
<organism evidence="9 10">
    <name type="scientific">Perkinsus olseni</name>
    <name type="common">Perkinsus atlanticus</name>
    <dbReference type="NCBI Taxonomy" id="32597"/>
    <lineage>
        <taxon>Eukaryota</taxon>
        <taxon>Sar</taxon>
        <taxon>Alveolata</taxon>
        <taxon>Perkinsozoa</taxon>
        <taxon>Perkinsea</taxon>
        <taxon>Perkinsida</taxon>
        <taxon>Perkinsidae</taxon>
        <taxon>Perkinsus</taxon>
    </lineage>
</organism>
<dbReference type="InterPro" id="IPR013083">
    <property type="entry name" value="Znf_RING/FYVE/PHD"/>
</dbReference>
<gene>
    <name evidence="9" type="ORF">FOZ60_008404</name>
</gene>
<dbReference type="Gene3D" id="3.30.1370.210">
    <property type="match status" value="1"/>
</dbReference>
<evidence type="ECO:0000313" key="10">
    <source>
        <dbReference type="Proteomes" id="UP000541610"/>
    </source>
</evidence>
<keyword evidence="4 5" id="KW-0862">Zinc</keyword>
<reference evidence="9 10" key="1">
    <citation type="submission" date="2020-04" db="EMBL/GenBank/DDBJ databases">
        <title>Perkinsus olseni comparative genomics.</title>
        <authorList>
            <person name="Bogema D.R."/>
        </authorList>
    </citation>
    <scope>NUCLEOTIDE SEQUENCE [LARGE SCALE GENOMIC DNA]</scope>
    <source>
        <strain evidence="9">00978-12</strain>
    </source>
</reference>
<evidence type="ECO:0000256" key="6">
    <source>
        <dbReference type="SAM" id="MobiDB-lite"/>
    </source>
</evidence>
<evidence type="ECO:0000256" key="4">
    <source>
        <dbReference type="ARBA" id="ARBA00022833"/>
    </source>
</evidence>
<dbReference type="InterPro" id="IPR045877">
    <property type="entry name" value="ZFP36-like"/>
</dbReference>
<feature type="region of interest" description="Disordered" evidence="6">
    <location>
        <begin position="721"/>
        <end position="740"/>
    </location>
</feature>
<dbReference type="Proteomes" id="UP000541610">
    <property type="component" value="Unassembled WGS sequence"/>
</dbReference>
<dbReference type="SUPFAM" id="SSF90229">
    <property type="entry name" value="CCCH zinc finger"/>
    <property type="match status" value="1"/>
</dbReference>
<dbReference type="PROSITE" id="PS50089">
    <property type="entry name" value="ZF_RING_2"/>
    <property type="match status" value="1"/>
</dbReference>
<evidence type="ECO:0000313" key="9">
    <source>
        <dbReference type="EMBL" id="KAF4683933.1"/>
    </source>
</evidence>
<evidence type="ECO:0000259" key="8">
    <source>
        <dbReference type="PROSITE" id="PS50103"/>
    </source>
</evidence>
<protein>
    <submittedName>
        <fullName evidence="9">Uncharacterized protein</fullName>
    </submittedName>
</protein>
<evidence type="ECO:0000256" key="2">
    <source>
        <dbReference type="ARBA" id="ARBA00022737"/>
    </source>
</evidence>
<feature type="region of interest" description="Disordered" evidence="6">
    <location>
        <begin position="359"/>
        <end position="404"/>
    </location>
</feature>
<dbReference type="OrthoDB" id="430732at2759"/>
<dbReference type="PANTHER" id="PTHR12547">
    <property type="entry name" value="CCCH ZINC FINGER/TIS11-RELATED"/>
    <property type="match status" value="1"/>
</dbReference>
<keyword evidence="3 5" id="KW-0863">Zinc-finger</keyword>
<dbReference type="AlphaFoldDB" id="A0A7J6NJ53"/>
<dbReference type="InterPro" id="IPR000571">
    <property type="entry name" value="Znf_CCCH"/>
</dbReference>
<dbReference type="Gene3D" id="3.30.40.10">
    <property type="entry name" value="Zinc/RING finger domain, C3HC4 (zinc finger)"/>
    <property type="match status" value="1"/>
</dbReference>
<dbReference type="SMART" id="SM00356">
    <property type="entry name" value="ZnF_C3H1"/>
    <property type="match status" value="2"/>
</dbReference>
<feature type="domain" description="C3H1-type" evidence="8">
    <location>
        <begin position="324"/>
        <end position="353"/>
    </location>
</feature>
<dbReference type="SUPFAM" id="SSF57850">
    <property type="entry name" value="RING/U-box"/>
    <property type="match status" value="1"/>
</dbReference>
<feature type="domain" description="RING-type" evidence="7">
    <location>
        <begin position="473"/>
        <end position="523"/>
    </location>
</feature>
<evidence type="ECO:0000256" key="1">
    <source>
        <dbReference type="ARBA" id="ARBA00022723"/>
    </source>
</evidence>
<dbReference type="PROSITE" id="PS50103">
    <property type="entry name" value="ZF_C3H1"/>
    <property type="match status" value="2"/>
</dbReference>
<dbReference type="GO" id="GO:0003729">
    <property type="term" value="F:mRNA binding"/>
    <property type="evidence" value="ECO:0007669"/>
    <property type="project" value="InterPro"/>
</dbReference>
<feature type="zinc finger region" description="C3H1-type" evidence="5">
    <location>
        <begin position="284"/>
        <end position="316"/>
    </location>
</feature>
<name>A0A7J6NJ53_PEROL</name>
<dbReference type="InterPro" id="IPR036855">
    <property type="entry name" value="Znf_CCCH_sf"/>
</dbReference>
<comment type="caution">
    <text evidence="9">The sequence shown here is derived from an EMBL/GenBank/DDBJ whole genome shotgun (WGS) entry which is preliminary data.</text>
</comment>
<feature type="zinc finger region" description="C3H1-type" evidence="5">
    <location>
        <begin position="324"/>
        <end position="353"/>
    </location>
</feature>
<proteinExistence type="predicted"/>
<feature type="domain" description="C3H1-type" evidence="8">
    <location>
        <begin position="284"/>
        <end position="316"/>
    </location>
</feature>
<feature type="region of interest" description="Disordered" evidence="6">
    <location>
        <begin position="644"/>
        <end position="663"/>
    </location>
</feature>
<accession>A0A7J6NJ53</accession>
<evidence type="ECO:0000259" key="7">
    <source>
        <dbReference type="PROSITE" id="PS50089"/>
    </source>
</evidence>
<sequence>MALYPRELPEFVVSLLWRHAKCVEELQDEQATQWSFPASLRRSGSGKKRGKKRAGDPYKWLNDCLSGCDTTESPPIDAALKILSGLENFVRAHDCTVDDIFVPFSDGAGAVKVGMFLFVCSAYCDIVGLPGIEPATLAKAFTMIDPEFNIGSGTIRLVALDVSLRRFCHHKMRLGGPKVPNFRAANEGWNPRVVFGPTAMVECLVRLAAFRMRVLGSPSAIPRLPEDRRPRRESEDSVKSKLELAIRRTSCSPLTNAGTKSAPDGTLLVYRTESMATAVKANAFLKTKMCPKLRMNANGVWTCPQGDRCSFAHAESELRSLPNLTKTAICYEQVYGKCGCKNGARCKYAHSEEELRKYVPQGVPPGRQFNSKSPGHPRHGSGDSTSWLKRRGSRSSEGPYISCGGGRRYSKESILSSIKLGSPKPKPIDLPALRARALEIARELPASTGKHLEISRGQLVDKSDDPCIEQYLCSICGALASPTPDPTIASACTHVTCARCFEGWRRANVEQEPKLKTLPCPSCGCPLRKGIDVFPLDESVEGPIAALRRVYSKIQIGCNKTDDVTAIPCTWIGSVRDFPEHMVVCHHWECVLKTLPSFTCKDEEDAEGDTTPQREQAPHFYDVLDDPQETVTVSGAQVDIAPIWDDISPTGRPSGQLKPPATRTTCAAAGTSTANTGFNEQVLILSPPARGIDTYGDRSAAASPSTTATVMTLIIGLHRGRTSRLADTGGPGKHLGPAAG</sequence>
<keyword evidence="2" id="KW-0677">Repeat</keyword>
<evidence type="ECO:0000256" key="3">
    <source>
        <dbReference type="ARBA" id="ARBA00022771"/>
    </source>
</evidence>
<dbReference type="PANTHER" id="PTHR12547:SF18">
    <property type="entry name" value="PROTEIN TIS11"/>
    <property type="match status" value="1"/>
</dbReference>
<keyword evidence="1 5" id="KW-0479">Metal-binding</keyword>
<dbReference type="EMBL" id="JABANP010000337">
    <property type="protein sequence ID" value="KAF4683933.1"/>
    <property type="molecule type" value="Genomic_DNA"/>
</dbReference>
<dbReference type="InterPro" id="IPR001841">
    <property type="entry name" value="Znf_RING"/>
</dbReference>
<dbReference type="GO" id="GO:0008270">
    <property type="term" value="F:zinc ion binding"/>
    <property type="evidence" value="ECO:0007669"/>
    <property type="project" value="UniProtKB-KW"/>
</dbReference>